<keyword evidence="10" id="KW-0812">Transmembrane</keyword>
<keyword evidence="7 9" id="KW-0503">Monooxygenase</keyword>
<evidence type="ECO:0000313" key="11">
    <source>
        <dbReference type="EMBL" id="KIJ23223.1"/>
    </source>
</evidence>
<dbReference type="EMBL" id="KN837753">
    <property type="protein sequence ID" value="KIJ23223.1"/>
    <property type="molecule type" value="Genomic_DNA"/>
</dbReference>
<evidence type="ECO:0000256" key="5">
    <source>
        <dbReference type="ARBA" id="ARBA00023002"/>
    </source>
</evidence>
<dbReference type="HOGENOM" id="CLU_001570_14_10_1"/>
<comment type="pathway">
    <text evidence="2">Secondary metabolite biosynthesis.</text>
</comment>
<feature type="transmembrane region" description="Helical" evidence="10">
    <location>
        <begin position="55"/>
        <end position="78"/>
    </location>
</feature>
<evidence type="ECO:0000256" key="8">
    <source>
        <dbReference type="PIRSR" id="PIRSR602401-1"/>
    </source>
</evidence>
<dbReference type="PRINTS" id="PR00385">
    <property type="entry name" value="P450"/>
</dbReference>
<dbReference type="InterPro" id="IPR050121">
    <property type="entry name" value="Cytochrome_P450_monoxygenase"/>
</dbReference>
<evidence type="ECO:0000256" key="4">
    <source>
        <dbReference type="ARBA" id="ARBA00022723"/>
    </source>
</evidence>
<reference evidence="11 12" key="1">
    <citation type="submission" date="2014-06" db="EMBL/GenBank/DDBJ databases">
        <title>Evolutionary Origins and Diversification of the Mycorrhizal Mutualists.</title>
        <authorList>
            <consortium name="DOE Joint Genome Institute"/>
            <consortium name="Mycorrhizal Genomics Consortium"/>
            <person name="Kohler A."/>
            <person name="Kuo A."/>
            <person name="Nagy L.G."/>
            <person name="Floudas D."/>
            <person name="Copeland A."/>
            <person name="Barry K.W."/>
            <person name="Cichocki N."/>
            <person name="Veneault-Fourrey C."/>
            <person name="LaButti K."/>
            <person name="Lindquist E.A."/>
            <person name="Lipzen A."/>
            <person name="Lundell T."/>
            <person name="Morin E."/>
            <person name="Murat C."/>
            <person name="Riley R."/>
            <person name="Ohm R."/>
            <person name="Sun H."/>
            <person name="Tunlid A."/>
            <person name="Henrissat B."/>
            <person name="Grigoriev I.V."/>
            <person name="Hibbett D.S."/>
            <person name="Martin F."/>
        </authorList>
    </citation>
    <scope>NUCLEOTIDE SEQUENCE [LARGE SCALE GENOMIC DNA]</scope>
    <source>
        <strain evidence="11 12">SS14</strain>
    </source>
</reference>
<evidence type="ECO:0000256" key="6">
    <source>
        <dbReference type="ARBA" id="ARBA00023004"/>
    </source>
</evidence>
<gene>
    <name evidence="11" type="ORF">M422DRAFT_276244</name>
</gene>
<evidence type="ECO:0000256" key="9">
    <source>
        <dbReference type="RuleBase" id="RU000461"/>
    </source>
</evidence>
<protein>
    <recommendedName>
        <fullName evidence="13">Cytochrome P450</fullName>
    </recommendedName>
</protein>
<dbReference type="GO" id="GO:0016705">
    <property type="term" value="F:oxidoreductase activity, acting on paired donors, with incorporation or reduction of molecular oxygen"/>
    <property type="evidence" value="ECO:0007669"/>
    <property type="project" value="InterPro"/>
</dbReference>
<dbReference type="OrthoDB" id="6692864at2759"/>
<dbReference type="PROSITE" id="PS00086">
    <property type="entry name" value="CYTOCHROME_P450"/>
    <property type="match status" value="1"/>
</dbReference>
<evidence type="ECO:0000313" key="12">
    <source>
        <dbReference type="Proteomes" id="UP000054279"/>
    </source>
</evidence>
<organism evidence="11 12">
    <name type="scientific">Sphaerobolus stellatus (strain SS14)</name>
    <dbReference type="NCBI Taxonomy" id="990650"/>
    <lineage>
        <taxon>Eukaryota</taxon>
        <taxon>Fungi</taxon>
        <taxon>Dikarya</taxon>
        <taxon>Basidiomycota</taxon>
        <taxon>Agaricomycotina</taxon>
        <taxon>Agaricomycetes</taxon>
        <taxon>Phallomycetidae</taxon>
        <taxon>Geastrales</taxon>
        <taxon>Sphaerobolaceae</taxon>
        <taxon>Sphaerobolus</taxon>
    </lineage>
</organism>
<dbReference type="InterPro" id="IPR002401">
    <property type="entry name" value="Cyt_P450_E_grp-I"/>
</dbReference>
<dbReference type="InterPro" id="IPR001128">
    <property type="entry name" value="Cyt_P450"/>
</dbReference>
<keyword evidence="12" id="KW-1185">Reference proteome</keyword>
<dbReference type="AlphaFoldDB" id="A0A0C9T306"/>
<comment type="similarity">
    <text evidence="3 9">Belongs to the cytochrome P450 family.</text>
</comment>
<dbReference type="GO" id="GO:0004497">
    <property type="term" value="F:monooxygenase activity"/>
    <property type="evidence" value="ECO:0007669"/>
    <property type="project" value="UniProtKB-KW"/>
</dbReference>
<dbReference type="GO" id="GO:0005506">
    <property type="term" value="F:iron ion binding"/>
    <property type="evidence" value="ECO:0007669"/>
    <property type="project" value="InterPro"/>
</dbReference>
<sequence length="547" mass="61056">MQFETVAWAVASGIISHVLFNRLEPRGLKSLLSLLLIPPIIATLAAFRFPTSLEVAAASYLLILGIYFGTLTASVILYRLSPFHPLASYPGPILCKITRLRVGYVACTGQQHLYYKQLHERYGSYVRTGPNHLHINDVTILPDVMAYKPFLRGERYGRSRIKGSTGSLHATLDPEEHAQRRKIWERGLTSSAIQDYADALFKRVQQLIEILEIRRGVPFDLSGWISCMAFDFMGDLTFGGAYNLMDAGKDRMASPPQTMTHMVSLKREVVANVPWLEAFAGLIGSNKSIRKLRKFALHSVLARKEKGSSTKDLFYYLLDEAGSGSQPLSFPNLILESTLAIVAGSDTTGAALSNLFFFLLTNPDVYTSLQAEVDKEFPKGADILSAPSSNIIRSMKYLNAVINETLRLRPAIPSGSQRRLPKGTGGIMLGEKFIPENTTVQMATFSVHQNPKYFAPSPEKFFPERWIEEGPGHILNYAAFLPFSYGPTNCVGKNLAMFEMRIVVCSLLQKFEFELAPGYNPSEWDDALRDHFIFVKGRLPVVIRTRG</sequence>
<evidence type="ECO:0000256" key="1">
    <source>
        <dbReference type="ARBA" id="ARBA00001971"/>
    </source>
</evidence>
<accession>A0A0C9T306</accession>
<evidence type="ECO:0000256" key="10">
    <source>
        <dbReference type="SAM" id="Phobius"/>
    </source>
</evidence>
<dbReference type="PANTHER" id="PTHR24305">
    <property type="entry name" value="CYTOCHROME P450"/>
    <property type="match status" value="1"/>
</dbReference>
<dbReference type="InterPro" id="IPR017972">
    <property type="entry name" value="Cyt_P450_CS"/>
</dbReference>
<evidence type="ECO:0000256" key="3">
    <source>
        <dbReference type="ARBA" id="ARBA00010617"/>
    </source>
</evidence>
<feature type="transmembrane region" description="Helical" evidence="10">
    <location>
        <begin position="30"/>
        <end position="49"/>
    </location>
</feature>
<keyword evidence="10" id="KW-1133">Transmembrane helix</keyword>
<evidence type="ECO:0000256" key="7">
    <source>
        <dbReference type="ARBA" id="ARBA00023033"/>
    </source>
</evidence>
<keyword evidence="8 9" id="KW-0349">Heme</keyword>
<comment type="cofactor">
    <cofactor evidence="1 8">
        <name>heme</name>
        <dbReference type="ChEBI" id="CHEBI:30413"/>
    </cofactor>
</comment>
<dbReference type="Proteomes" id="UP000054279">
    <property type="component" value="Unassembled WGS sequence"/>
</dbReference>
<feature type="binding site" description="axial binding residue" evidence="8">
    <location>
        <position position="490"/>
    </location>
    <ligand>
        <name>heme</name>
        <dbReference type="ChEBI" id="CHEBI:30413"/>
    </ligand>
    <ligandPart>
        <name>Fe</name>
        <dbReference type="ChEBI" id="CHEBI:18248"/>
    </ligandPart>
</feature>
<proteinExistence type="inferred from homology"/>
<keyword evidence="4 8" id="KW-0479">Metal-binding</keyword>
<keyword evidence="10" id="KW-0472">Membrane</keyword>
<dbReference type="SUPFAM" id="SSF48264">
    <property type="entry name" value="Cytochrome P450"/>
    <property type="match status" value="1"/>
</dbReference>
<dbReference type="Pfam" id="PF00067">
    <property type="entry name" value="p450"/>
    <property type="match status" value="1"/>
</dbReference>
<keyword evidence="6 8" id="KW-0408">Iron</keyword>
<dbReference type="GO" id="GO:0020037">
    <property type="term" value="F:heme binding"/>
    <property type="evidence" value="ECO:0007669"/>
    <property type="project" value="InterPro"/>
</dbReference>
<keyword evidence="5 9" id="KW-0560">Oxidoreductase</keyword>
<evidence type="ECO:0008006" key="13">
    <source>
        <dbReference type="Google" id="ProtNLM"/>
    </source>
</evidence>
<dbReference type="Gene3D" id="1.10.630.10">
    <property type="entry name" value="Cytochrome P450"/>
    <property type="match status" value="1"/>
</dbReference>
<dbReference type="PRINTS" id="PR00463">
    <property type="entry name" value="EP450I"/>
</dbReference>
<dbReference type="PANTHER" id="PTHR24305:SF187">
    <property type="entry name" value="P450, PUTATIVE (EUROFUNG)-RELATED"/>
    <property type="match status" value="1"/>
</dbReference>
<name>A0A0C9T306_SPHS4</name>
<evidence type="ECO:0000256" key="2">
    <source>
        <dbReference type="ARBA" id="ARBA00005179"/>
    </source>
</evidence>
<dbReference type="InterPro" id="IPR036396">
    <property type="entry name" value="Cyt_P450_sf"/>
</dbReference>
<dbReference type="CDD" id="cd11061">
    <property type="entry name" value="CYP67-like"/>
    <property type="match status" value="1"/>
</dbReference>